<evidence type="ECO:0000259" key="4">
    <source>
        <dbReference type="Pfam" id="PF08501"/>
    </source>
</evidence>
<dbReference type="PANTHER" id="PTHR21090">
    <property type="entry name" value="AROM/DEHYDROQUINATE SYNTHASE"/>
    <property type="match status" value="1"/>
</dbReference>
<dbReference type="CDD" id="cd00502">
    <property type="entry name" value="DHQase_I"/>
    <property type="match status" value="1"/>
</dbReference>
<keyword evidence="6" id="KW-1185">Reference proteome</keyword>
<dbReference type="GO" id="GO:0004764">
    <property type="term" value="F:shikimate 3-dehydrogenase (NADP+) activity"/>
    <property type="evidence" value="ECO:0007669"/>
    <property type="project" value="InterPro"/>
</dbReference>
<dbReference type="Pfam" id="PF01487">
    <property type="entry name" value="DHquinase_I"/>
    <property type="match status" value="1"/>
</dbReference>
<evidence type="ECO:0000259" key="3">
    <source>
        <dbReference type="Pfam" id="PF01488"/>
    </source>
</evidence>
<dbReference type="InterPro" id="IPR013708">
    <property type="entry name" value="Shikimate_DH-bd_N"/>
</dbReference>
<dbReference type="InterPro" id="IPR006151">
    <property type="entry name" value="Shikm_DH/Glu-tRNA_Rdtase"/>
</dbReference>
<dbReference type="Pfam" id="PF01488">
    <property type="entry name" value="Shikimate_DH"/>
    <property type="match status" value="1"/>
</dbReference>
<dbReference type="InterPro" id="IPR031322">
    <property type="entry name" value="Shikimate/glucono_kinase"/>
</dbReference>
<dbReference type="CDD" id="cd01065">
    <property type="entry name" value="NAD_bind_Shikimate_DH"/>
    <property type="match status" value="1"/>
</dbReference>
<dbReference type="Gene3D" id="3.40.50.300">
    <property type="entry name" value="P-loop containing nucleotide triphosphate hydrolases"/>
    <property type="match status" value="1"/>
</dbReference>
<dbReference type="OrthoDB" id="4415835at2759"/>
<dbReference type="STRING" id="177199.A0A420YD33"/>
<reference evidence="5 6" key="1">
    <citation type="submission" date="2018-08" db="EMBL/GenBank/DDBJ databases">
        <title>Draft genome of the lignicolous fungus Coniochaeta pulveracea.</title>
        <authorList>
            <person name="Borstlap C.J."/>
            <person name="De Witt R.N."/>
            <person name="Botha A."/>
            <person name="Volschenk H."/>
        </authorList>
    </citation>
    <scope>NUCLEOTIDE SEQUENCE [LARGE SCALE GENOMIC DNA]</scope>
    <source>
        <strain evidence="5 6">CAB683</strain>
    </source>
</reference>
<feature type="domain" description="Quinate/shikimate 5-dehydrogenase/glutamyl-tRNA reductase" evidence="3">
    <location>
        <begin position="601"/>
        <end position="648"/>
    </location>
</feature>
<dbReference type="SUPFAM" id="SSF51735">
    <property type="entry name" value="NAD(P)-binding Rossmann-fold domains"/>
    <property type="match status" value="1"/>
</dbReference>
<protein>
    <submittedName>
        <fullName evidence="5">Uncharacterized protein</fullName>
    </submittedName>
</protein>
<dbReference type="FunFam" id="3.40.50.720:FF:000386">
    <property type="entry name" value="Quinate repressor protein"/>
    <property type="match status" value="1"/>
</dbReference>
<evidence type="ECO:0000256" key="1">
    <source>
        <dbReference type="ARBA" id="ARBA00006477"/>
    </source>
</evidence>
<dbReference type="SUPFAM" id="SSF51569">
    <property type="entry name" value="Aldolase"/>
    <property type="match status" value="1"/>
</dbReference>
<dbReference type="Gene3D" id="3.40.50.720">
    <property type="entry name" value="NAD(P)-binding Rossmann-like Domain"/>
    <property type="match status" value="1"/>
</dbReference>
<dbReference type="InterPro" id="IPR036291">
    <property type="entry name" value="NAD(P)-bd_dom_sf"/>
</dbReference>
<dbReference type="GO" id="GO:0003866">
    <property type="term" value="F:3-phosphoshikimate 1-carboxyvinyltransferase activity"/>
    <property type="evidence" value="ECO:0007669"/>
    <property type="project" value="TreeGrafter"/>
</dbReference>
<sequence length="805" mass="89792">MEASKNHRLFEPSASIVLVGCRGAGKQSLGFMGAVHLRRKLVTEDHYFKKVTGDTRSEYLSKHGKAAFTQRDVEVFKHMLDSNRSKCIIACGMTSLMEEAQSALRAFARTNPVVYVHREEKCIRQWLDEEGAEQLLALDKSHRDCTNLEYFNLYDPSNTSIDGRSGTTTPSEHHLANRSSKLLGAREDFTKFLDLITGKGVTRIWLESPFSVSAIPPEYRSFSYTLRLRLSSLLDMGLDMEELEAHGDCVELIIDTWPNNILDVIATQVALIRRKLRVPIIYHVEENPREERRRLPDEKDRMDTQLLDLGLRLGVEYLSLDLQRSEPLVNHILDRKGRTRIIGNYLYSGFRAVTWDDERMVEDYKRAQALGCDIVRMARLCTGDSSREVLEEFKARIQNGVPDPKPPLVAYDYSVLGVRTPLQSRILNPVRHPKIENKRDHLATVSTYPSSFAALFSNFVLDPLQFYVVGANVSYSLSPTMHHAAYEFSGMPHKYQAVSCTSLDDLNQICASPTFGGVNLTAPFKVAILPHLKIKSHHASVVGAVNVVLPLRGKTSFILDHANSRNRAGPASEFYGDNTDWRSIYTCLQRAVSPRNSVQPSRTTALVVGAGGMARAAIYALLQLGCRNIFIYNRTITNAVDVAKHFNDWAAQQGITAGGAHINGVGGNSATSHEVCHVISSTRQPWPEKYSPPTMVISCVPATSSDGSPPADFEMPLQWLKSPTGGVVVELAYDPLITPLVAQMQAFRDTVGPSWVVVDGLELVSEMAIEAFELMTGRMAPKRLMTQVCMKTWEQQQRDMSSGSS</sequence>
<dbReference type="Pfam" id="PF08501">
    <property type="entry name" value="Shikimate_dh_N"/>
    <property type="match status" value="1"/>
</dbReference>
<dbReference type="PANTHER" id="PTHR21090:SF17">
    <property type="entry name" value="QUINATE REPRESSOR PROTEIN"/>
    <property type="match status" value="1"/>
</dbReference>
<accession>A0A420YD33</accession>
<dbReference type="GO" id="GO:0003855">
    <property type="term" value="F:3-dehydroquinate dehydratase activity"/>
    <property type="evidence" value="ECO:0007669"/>
    <property type="project" value="InterPro"/>
</dbReference>
<name>A0A420YD33_9PEZI</name>
<dbReference type="SUPFAM" id="SSF52540">
    <property type="entry name" value="P-loop containing nucleoside triphosphate hydrolases"/>
    <property type="match status" value="1"/>
</dbReference>
<dbReference type="Proteomes" id="UP000275385">
    <property type="component" value="Unassembled WGS sequence"/>
</dbReference>
<dbReference type="InterPro" id="IPR027417">
    <property type="entry name" value="P-loop_NTPase"/>
</dbReference>
<dbReference type="GO" id="GO:0009423">
    <property type="term" value="P:chorismate biosynthetic process"/>
    <property type="evidence" value="ECO:0007669"/>
    <property type="project" value="TreeGrafter"/>
</dbReference>
<dbReference type="EMBL" id="QVQW01000018">
    <property type="protein sequence ID" value="RKU45812.1"/>
    <property type="molecule type" value="Genomic_DNA"/>
</dbReference>
<dbReference type="SUPFAM" id="SSF53223">
    <property type="entry name" value="Aminoacid dehydrogenase-like, N-terminal domain"/>
    <property type="match status" value="1"/>
</dbReference>
<dbReference type="InterPro" id="IPR046346">
    <property type="entry name" value="Aminoacid_DH-like_N_sf"/>
</dbReference>
<evidence type="ECO:0000313" key="6">
    <source>
        <dbReference type="Proteomes" id="UP000275385"/>
    </source>
</evidence>
<organism evidence="5 6">
    <name type="scientific">Coniochaeta pulveracea</name>
    <dbReference type="NCBI Taxonomy" id="177199"/>
    <lineage>
        <taxon>Eukaryota</taxon>
        <taxon>Fungi</taxon>
        <taxon>Dikarya</taxon>
        <taxon>Ascomycota</taxon>
        <taxon>Pezizomycotina</taxon>
        <taxon>Sordariomycetes</taxon>
        <taxon>Sordariomycetidae</taxon>
        <taxon>Coniochaetales</taxon>
        <taxon>Coniochaetaceae</taxon>
        <taxon>Coniochaeta</taxon>
    </lineage>
</organism>
<proteinExistence type="inferred from homology"/>
<dbReference type="Gene3D" id="3.40.50.10860">
    <property type="entry name" value="Leucine Dehydrogenase, chain A, domain 1"/>
    <property type="match status" value="1"/>
</dbReference>
<gene>
    <name evidence="5" type="ORF">DL546_005919</name>
</gene>
<comment type="similarity">
    <text evidence="2">In the N-terminal section; belongs to the shikimate kinase family.</text>
</comment>
<dbReference type="Gene3D" id="3.20.20.70">
    <property type="entry name" value="Aldolase class I"/>
    <property type="match status" value="1"/>
</dbReference>
<dbReference type="AlphaFoldDB" id="A0A420YD33"/>
<dbReference type="InterPro" id="IPR001381">
    <property type="entry name" value="DHquinase_I"/>
</dbReference>
<evidence type="ECO:0000313" key="5">
    <source>
        <dbReference type="EMBL" id="RKU45812.1"/>
    </source>
</evidence>
<evidence type="ECO:0000256" key="2">
    <source>
        <dbReference type="ARBA" id="ARBA00009349"/>
    </source>
</evidence>
<feature type="domain" description="Shikimate dehydrogenase substrate binding N-terminal" evidence="4">
    <location>
        <begin position="468"/>
        <end position="548"/>
    </location>
</feature>
<dbReference type="Pfam" id="PF01202">
    <property type="entry name" value="SKI"/>
    <property type="match status" value="1"/>
</dbReference>
<comment type="similarity">
    <text evidence="1">In the 2nd section; belongs to the type-I 3-dehydroquinase family.</text>
</comment>
<comment type="caution">
    <text evidence="5">The sequence shown here is derived from an EMBL/GenBank/DDBJ whole genome shotgun (WGS) entry which is preliminary data.</text>
</comment>
<dbReference type="InterPro" id="IPR013785">
    <property type="entry name" value="Aldolase_TIM"/>
</dbReference>